<sequence length="508" mass="55744">MKPNTSTSLHDRSQAITVTTYALTGAFVLFFISRQIMKAVVFRKVALDDLFISLATLLGIGLAVTTLVLSSRGFGVLGILTVERANTIMKGCYASELLYISALCFSKLSILVLFYNVVVLRTRRIFVMGFGVCIFAWSVASIIAAAFQCALPRPWEMMTLRCFNTRVFWVVYCAVDMSTEVFIIMLSVDLVAHLRVRMSRKFAVVACFTPRLLVVAAALVRAVFLYQVTPHGNPEYDLWISTICTHAHVCASICTACIPYMVPFFKSLQGNIWRSYSTKSWTARSRSNRLSGPPRNVLRKHEANIRFESPKSFTSLVRVSIVSPRIPSPTPISPFMPPPIPTLRPNARGLSVSGTLHDSESDEVFDMVSLHTAMSFAPSPIEAPVEARLSSAVVMESFEYLALLGSPGTSSSSSCYSSRASTPTRTEPHPRFSLFPQHAHPQAVSPSSAQNLATSDRAVHLARQALPNPATPHSLDDFAHPARSASSRSLPKFSTTPRLHAPPPTAGK</sequence>
<feature type="transmembrane region" description="Helical" evidence="2">
    <location>
        <begin position="125"/>
        <end position="147"/>
    </location>
</feature>
<feature type="transmembrane region" description="Helical" evidence="2">
    <location>
        <begin position="97"/>
        <end position="118"/>
    </location>
</feature>
<dbReference type="OrthoDB" id="3918601at2759"/>
<evidence type="ECO:0000256" key="1">
    <source>
        <dbReference type="SAM" id="MobiDB-lite"/>
    </source>
</evidence>
<keyword evidence="2" id="KW-0812">Transmembrane</keyword>
<evidence type="ECO:0000313" key="3">
    <source>
        <dbReference type="EMBL" id="KZM27432.1"/>
    </source>
</evidence>
<evidence type="ECO:0000256" key="2">
    <source>
        <dbReference type="SAM" id="Phobius"/>
    </source>
</evidence>
<feature type="transmembrane region" description="Helical" evidence="2">
    <location>
        <begin position="167"/>
        <end position="190"/>
    </location>
</feature>
<dbReference type="Pfam" id="PF20684">
    <property type="entry name" value="Fung_rhodopsin"/>
    <property type="match status" value="1"/>
</dbReference>
<feature type="transmembrane region" description="Helical" evidence="2">
    <location>
        <begin position="45"/>
        <end position="69"/>
    </location>
</feature>
<reference evidence="3 4" key="1">
    <citation type="journal article" date="2016" name="Sci. Rep.">
        <title>Draft genome sequencing and secretome analysis of fungal phytopathogen Ascochyta rabiei provides insight into the necrotrophic effector repertoire.</title>
        <authorList>
            <person name="Verma S."/>
            <person name="Gazara R.K."/>
            <person name="Nizam S."/>
            <person name="Parween S."/>
            <person name="Chattopadhyay D."/>
            <person name="Verma P.K."/>
        </authorList>
    </citation>
    <scope>NUCLEOTIDE SEQUENCE [LARGE SCALE GENOMIC DNA]</scope>
    <source>
        <strain evidence="3 4">ArDII</strain>
    </source>
</reference>
<comment type="caution">
    <text evidence="3">The sequence shown here is derived from an EMBL/GenBank/DDBJ whole genome shotgun (WGS) entry which is preliminary data.</text>
</comment>
<dbReference type="AlphaFoldDB" id="A0A163L1N6"/>
<dbReference type="PANTHER" id="PTHR38794">
    <property type="entry name" value="INTEGRAL MEMBRANE PROTEIN"/>
    <property type="match status" value="1"/>
</dbReference>
<proteinExistence type="predicted"/>
<feature type="compositionally biased region" description="Low complexity" evidence="1">
    <location>
        <begin position="406"/>
        <end position="421"/>
    </location>
</feature>
<keyword evidence="4" id="KW-1185">Reference proteome</keyword>
<gene>
    <name evidence="3" type="ORF">ST47_g1420</name>
</gene>
<evidence type="ECO:0000313" key="4">
    <source>
        <dbReference type="Proteomes" id="UP000076837"/>
    </source>
</evidence>
<feature type="transmembrane region" description="Helical" evidence="2">
    <location>
        <begin position="15"/>
        <end position="33"/>
    </location>
</feature>
<organism evidence="3 4">
    <name type="scientific">Didymella rabiei</name>
    <name type="common">Chickpea ascochyta blight fungus</name>
    <name type="synonym">Mycosphaerella rabiei</name>
    <dbReference type="NCBI Taxonomy" id="5454"/>
    <lineage>
        <taxon>Eukaryota</taxon>
        <taxon>Fungi</taxon>
        <taxon>Dikarya</taxon>
        <taxon>Ascomycota</taxon>
        <taxon>Pezizomycotina</taxon>
        <taxon>Dothideomycetes</taxon>
        <taxon>Pleosporomycetidae</taxon>
        <taxon>Pleosporales</taxon>
        <taxon>Pleosporineae</taxon>
        <taxon>Didymellaceae</taxon>
        <taxon>Ascochyta</taxon>
    </lineage>
</organism>
<dbReference type="InterPro" id="IPR049326">
    <property type="entry name" value="Rhodopsin_dom_fungi"/>
</dbReference>
<dbReference type="EMBL" id="JYNV01000065">
    <property type="protein sequence ID" value="KZM27432.1"/>
    <property type="molecule type" value="Genomic_DNA"/>
</dbReference>
<protein>
    <submittedName>
        <fullName evidence="3">Uncharacterized protein</fullName>
    </submittedName>
</protein>
<feature type="region of interest" description="Disordered" evidence="1">
    <location>
        <begin position="463"/>
        <end position="508"/>
    </location>
</feature>
<name>A0A163L1N6_DIDRA</name>
<feature type="transmembrane region" description="Helical" evidence="2">
    <location>
        <begin position="202"/>
        <end position="226"/>
    </location>
</feature>
<feature type="region of interest" description="Disordered" evidence="1">
    <location>
        <begin position="406"/>
        <end position="451"/>
    </location>
</feature>
<feature type="compositionally biased region" description="Polar residues" evidence="1">
    <location>
        <begin position="484"/>
        <end position="497"/>
    </location>
</feature>
<dbReference type="Proteomes" id="UP000076837">
    <property type="component" value="Unassembled WGS sequence"/>
</dbReference>
<accession>A0A163L1N6</accession>
<dbReference type="PANTHER" id="PTHR38794:SF1">
    <property type="entry name" value="INTEGRAL MEMBRANE PROTEIN"/>
    <property type="match status" value="1"/>
</dbReference>
<keyword evidence="2" id="KW-0472">Membrane</keyword>
<keyword evidence="2" id="KW-1133">Transmembrane helix</keyword>